<sequence>MTKTISIHTVAKDAIRLDYHLECMLKHHVQFADEVIVMEGYSSDGTFERIKDIDPKIKIVRKRWNATDSYLDFVELGRKECSGDWCLKLDADEFLPEWEWDRLRKYIDSTEDAVAAIHLKNFYGSYEVFHKDPGKLRWPEFKWCIHPNTEKYEFWGDASNVHEIGEDANACRTGDNFEVHHFGTVRHAARLREKWRTQSIRNQKHSGKYDDIRKIRMLPKWLFDLLPHNWLDEDIIGDLGVYEGPFMEVVVDNPHEFTRDKNKVRRYLEAHLSYGLMASPDQSNSKDDDEK</sequence>
<name>A0A5C5WXS4_9BACT</name>
<dbReference type="Pfam" id="PF00535">
    <property type="entry name" value="Glycos_transf_2"/>
    <property type="match status" value="1"/>
</dbReference>
<dbReference type="InterPro" id="IPR001173">
    <property type="entry name" value="Glyco_trans_2-like"/>
</dbReference>
<gene>
    <name evidence="2" type="ORF">Pla22_23220</name>
</gene>
<dbReference type="Proteomes" id="UP000316598">
    <property type="component" value="Unassembled WGS sequence"/>
</dbReference>
<evidence type="ECO:0000313" key="3">
    <source>
        <dbReference type="Proteomes" id="UP000316598"/>
    </source>
</evidence>
<feature type="domain" description="Glycosyltransferase 2-like" evidence="1">
    <location>
        <begin position="33"/>
        <end position="132"/>
    </location>
</feature>
<dbReference type="InterPro" id="IPR029044">
    <property type="entry name" value="Nucleotide-diphossugar_trans"/>
</dbReference>
<dbReference type="OrthoDB" id="9815923at2"/>
<evidence type="ECO:0000259" key="1">
    <source>
        <dbReference type="Pfam" id="PF00535"/>
    </source>
</evidence>
<dbReference type="RefSeq" id="WP_146514683.1">
    <property type="nucleotide sequence ID" value="NZ_SJPI01000001.1"/>
</dbReference>
<dbReference type="GO" id="GO:0016740">
    <property type="term" value="F:transferase activity"/>
    <property type="evidence" value="ECO:0007669"/>
    <property type="project" value="UniProtKB-KW"/>
</dbReference>
<organism evidence="2 3">
    <name type="scientific">Rubripirellula amarantea</name>
    <dbReference type="NCBI Taxonomy" id="2527999"/>
    <lineage>
        <taxon>Bacteria</taxon>
        <taxon>Pseudomonadati</taxon>
        <taxon>Planctomycetota</taxon>
        <taxon>Planctomycetia</taxon>
        <taxon>Pirellulales</taxon>
        <taxon>Pirellulaceae</taxon>
        <taxon>Rubripirellula</taxon>
    </lineage>
</organism>
<dbReference type="Gene3D" id="3.90.550.10">
    <property type="entry name" value="Spore Coat Polysaccharide Biosynthesis Protein SpsA, Chain A"/>
    <property type="match status" value="1"/>
</dbReference>
<dbReference type="SUPFAM" id="SSF53448">
    <property type="entry name" value="Nucleotide-diphospho-sugar transferases"/>
    <property type="match status" value="1"/>
</dbReference>
<proteinExistence type="predicted"/>
<keyword evidence="2" id="KW-0808">Transferase</keyword>
<evidence type="ECO:0000313" key="2">
    <source>
        <dbReference type="EMBL" id="TWT54672.1"/>
    </source>
</evidence>
<reference evidence="2 3" key="1">
    <citation type="submission" date="2019-02" db="EMBL/GenBank/DDBJ databases">
        <title>Deep-cultivation of Planctomycetes and their phenomic and genomic characterization uncovers novel biology.</title>
        <authorList>
            <person name="Wiegand S."/>
            <person name="Jogler M."/>
            <person name="Boedeker C."/>
            <person name="Pinto D."/>
            <person name="Vollmers J."/>
            <person name="Rivas-Marin E."/>
            <person name="Kohn T."/>
            <person name="Peeters S.H."/>
            <person name="Heuer A."/>
            <person name="Rast P."/>
            <person name="Oberbeckmann S."/>
            <person name="Bunk B."/>
            <person name="Jeske O."/>
            <person name="Meyerdierks A."/>
            <person name="Storesund J.E."/>
            <person name="Kallscheuer N."/>
            <person name="Luecker S."/>
            <person name="Lage O.M."/>
            <person name="Pohl T."/>
            <person name="Merkel B.J."/>
            <person name="Hornburger P."/>
            <person name="Mueller R.-W."/>
            <person name="Bruemmer F."/>
            <person name="Labrenz M."/>
            <person name="Spormann A.M."/>
            <person name="Op Den Camp H."/>
            <person name="Overmann J."/>
            <person name="Amann R."/>
            <person name="Jetten M.S.M."/>
            <person name="Mascher T."/>
            <person name="Medema M.H."/>
            <person name="Devos D.P."/>
            <person name="Kaster A.-K."/>
            <person name="Ovreas L."/>
            <person name="Rohde M."/>
            <person name="Galperin M.Y."/>
            <person name="Jogler C."/>
        </authorList>
    </citation>
    <scope>NUCLEOTIDE SEQUENCE [LARGE SCALE GENOMIC DNA]</scope>
    <source>
        <strain evidence="2 3">Pla22</strain>
    </source>
</reference>
<dbReference type="EMBL" id="SJPI01000001">
    <property type="protein sequence ID" value="TWT54672.1"/>
    <property type="molecule type" value="Genomic_DNA"/>
</dbReference>
<comment type="caution">
    <text evidence="2">The sequence shown here is derived from an EMBL/GenBank/DDBJ whole genome shotgun (WGS) entry which is preliminary data.</text>
</comment>
<keyword evidence="3" id="KW-1185">Reference proteome</keyword>
<accession>A0A5C5WXS4</accession>
<dbReference type="AlphaFoldDB" id="A0A5C5WXS4"/>
<protein>
    <submittedName>
        <fullName evidence="2">Glycosyl transferase family 2</fullName>
    </submittedName>
</protein>